<gene>
    <name evidence="1" type="ORF">N3K66_005858</name>
</gene>
<sequence length="584" mass="64675">MEQLQAGVDRLTASIESCSLTPAKCAAPAVAVAVAALYLIRRGLLPKPYPGIPYDEEASKRILGDLPGYASAVNERDWIINRGIQLQSPIFQLFLGPHMKPTIFVTDFAELVDITLRHSKDFDRSLMHIEGFKPLQPESRFTIHVADPRFKRNLELVRDLMTPKFLHEVSAPHIHNTILRLMDLWDKKLGMAGGKFFDVGSDIHNAALDMIAMASYGLDESRTQLVRELREIKKKPASSGGKDKVVEFETPPLNEELAGLVVLADSLQVAMRSPIPKIHYTLYSTLSPTMRKAKADVANLRRREILAGIKRREEGKAEHCAVDSMLAREAAMAAKEGRAPNPHSEVISSELLSYLLGGHETTSAAIRWGLKYLSDYQHVQDKVRDALRAAYPAAVAENRQPSLDEILKNRVPYLDATIEEILRHGKALPITMRDTLVDTEVMGIPVPKGTTVALVGGGPGITMKGLGPASKKYGAGKAKTEKYGQFSDEDIEEFIPERWLKPSKGDDGVETLQFDPMAGAMFAFGLGPRGCAGKKLAYLEMKIVFAALIWKYKFKELPKDLAAHDEVVFLARAPKFVYANLEKL</sequence>
<dbReference type="EMBL" id="CM047944">
    <property type="protein sequence ID" value="KAI9899397.1"/>
    <property type="molecule type" value="Genomic_DNA"/>
</dbReference>
<proteinExistence type="predicted"/>
<reference evidence="1" key="1">
    <citation type="submission" date="2022-10" db="EMBL/GenBank/DDBJ databases">
        <title>Complete Genome of Trichothecium roseum strain YXFP-22015, a Plant Pathogen Isolated from Citrus.</title>
        <authorList>
            <person name="Wang Y."/>
            <person name="Zhu L."/>
        </authorList>
    </citation>
    <scope>NUCLEOTIDE SEQUENCE</scope>
    <source>
        <strain evidence="1">YXFP-22015</strain>
    </source>
</reference>
<comment type="caution">
    <text evidence="1">The sequence shown here is derived from an EMBL/GenBank/DDBJ whole genome shotgun (WGS) entry which is preliminary data.</text>
</comment>
<protein>
    <submittedName>
        <fullName evidence="1">Uncharacterized protein</fullName>
    </submittedName>
</protein>
<dbReference type="Proteomes" id="UP001163324">
    <property type="component" value="Chromosome 5"/>
</dbReference>
<evidence type="ECO:0000313" key="2">
    <source>
        <dbReference type="Proteomes" id="UP001163324"/>
    </source>
</evidence>
<evidence type="ECO:0000313" key="1">
    <source>
        <dbReference type="EMBL" id="KAI9899397.1"/>
    </source>
</evidence>
<organism evidence="1 2">
    <name type="scientific">Trichothecium roseum</name>
    <dbReference type="NCBI Taxonomy" id="47278"/>
    <lineage>
        <taxon>Eukaryota</taxon>
        <taxon>Fungi</taxon>
        <taxon>Dikarya</taxon>
        <taxon>Ascomycota</taxon>
        <taxon>Pezizomycotina</taxon>
        <taxon>Sordariomycetes</taxon>
        <taxon>Hypocreomycetidae</taxon>
        <taxon>Hypocreales</taxon>
        <taxon>Hypocreales incertae sedis</taxon>
        <taxon>Trichothecium</taxon>
    </lineage>
</organism>
<accession>A0ACC0V0Q1</accession>
<name>A0ACC0V0Q1_9HYPO</name>
<keyword evidence="2" id="KW-1185">Reference proteome</keyword>